<dbReference type="eggNOG" id="KOG3155">
    <property type="taxonomic scope" value="Eukaryota"/>
</dbReference>
<dbReference type="GO" id="GO:0005885">
    <property type="term" value="C:Arp2/3 protein complex"/>
    <property type="evidence" value="ECO:0007669"/>
    <property type="project" value="UniProtKB-UniRule"/>
</dbReference>
<dbReference type="InParanoid" id="D2V3Y2"/>
<dbReference type="EMBL" id="GG738851">
    <property type="protein sequence ID" value="EFC48429.1"/>
    <property type="molecule type" value="Genomic_DNA"/>
</dbReference>
<dbReference type="VEuPathDB" id="AmoebaDB:NAEGRDRAFT_35428"/>
<name>D2V3Y2_NAEGR</name>
<keyword evidence="4 6" id="KW-0009">Actin-binding</keyword>
<dbReference type="GO" id="GO:0030833">
    <property type="term" value="P:regulation of actin filament polymerization"/>
    <property type="evidence" value="ECO:0007669"/>
    <property type="project" value="InterPro"/>
</dbReference>
<keyword evidence="8" id="KW-1185">Reference proteome</keyword>
<evidence type="ECO:0000256" key="3">
    <source>
        <dbReference type="ARBA" id="ARBA00022490"/>
    </source>
</evidence>
<dbReference type="FunCoup" id="D2V3Y2">
    <property type="interactions" value="181"/>
</dbReference>
<dbReference type="InterPro" id="IPR007204">
    <property type="entry name" value="ARPC3"/>
</dbReference>
<protein>
    <recommendedName>
        <fullName evidence="6">Actin-related protein 2/3 complex subunit 3</fullName>
    </recommendedName>
</protein>
<keyword evidence="5 6" id="KW-0206">Cytoskeleton</keyword>
<sequence>MPAYHSSFKDAKCEVYCGTAILPLKTKVKGPAPKELDENKEDIIDEVLKFFKSNMLFRSYQVESPADRTLIYLTMYTHFLLKHTENKKTTKKADADKLYFQLSEEALPGPGDSSFALIAFYDKPRDTNEKKQWDSYMRQAKEELGLRLAKLIFKEDGVADKYWMQFSKRKFLGKAFIN</sequence>
<gene>
    <name evidence="7" type="ORF">NAEGRDRAFT_35428</name>
</gene>
<dbReference type="KEGG" id="ngr:NAEGRDRAFT_35428"/>
<comment type="subunit">
    <text evidence="6">Component of the Arp2/3 complex.</text>
</comment>
<dbReference type="GO" id="GO:0034314">
    <property type="term" value="P:Arp2/3 complex-mediated actin nucleation"/>
    <property type="evidence" value="ECO:0007669"/>
    <property type="project" value="UniProtKB-UniRule"/>
</dbReference>
<dbReference type="RefSeq" id="XP_002681173.1">
    <property type="nucleotide sequence ID" value="XM_002681127.1"/>
</dbReference>
<dbReference type="Pfam" id="PF04062">
    <property type="entry name" value="P21-Arc"/>
    <property type="match status" value="1"/>
</dbReference>
<dbReference type="Gene3D" id="1.10.1760.10">
    <property type="entry name" value="Actin-related protein 2/3 complex subunit 3"/>
    <property type="match status" value="1"/>
</dbReference>
<keyword evidence="3 6" id="KW-0963">Cytoplasm</keyword>
<dbReference type="OrthoDB" id="200404at2759"/>
<dbReference type="GO" id="GO:0003779">
    <property type="term" value="F:actin binding"/>
    <property type="evidence" value="ECO:0007669"/>
    <property type="project" value="UniProtKB-KW"/>
</dbReference>
<dbReference type="Proteomes" id="UP000006671">
    <property type="component" value="Unassembled WGS sequence"/>
</dbReference>
<dbReference type="SUPFAM" id="SSF69060">
    <property type="entry name" value="Arp2/3 complex 21 kDa subunit ARPC3"/>
    <property type="match status" value="1"/>
</dbReference>
<dbReference type="InterPro" id="IPR036753">
    <property type="entry name" value="ARPC3_sf"/>
</dbReference>
<evidence type="ECO:0000256" key="4">
    <source>
        <dbReference type="ARBA" id="ARBA00023203"/>
    </source>
</evidence>
<organism evidence="8">
    <name type="scientific">Naegleria gruberi</name>
    <name type="common">Amoeba</name>
    <dbReference type="NCBI Taxonomy" id="5762"/>
    <lineage>
        <taxon>Eukaryota</taxon>
        <taxon>Discoba</taxon>
        <taxon>Heterolobosea</taxon>
        <taxon>Tetramitia</taxon>
        <taxon>Eutetramitia</taxon>
        <taxon>Vahlkampfiidae</taxon>
        <taxon>Naegleria</taxon>
    </lineage>
</organism>
<evidence type="ECO:0000256" key="1">
    <source>
        <dbReference type="ARBA" id="ARBA00004245"/>
    </source>
</evidence>
<accession>D2V3Y2</accession>
<evidence type="ECO:0000313" key="8">
    <source>
        <dbReference type="Proteomes" id="UP000006671"/>
    </source>
</evidence>
<evidence type="ECO:0000256" key="2">
    <source>
        <dbReference type="ARBA" id="ARBA00010856"/>
    </source>
</evidence>
<comment type="subcellular location">
    <subcellularLocation>
        <location evidence="1 6">Cytoplasm</location>
        <location evidence="1 6">Cytoskeleton</location>
    </subcellularLocation>
</comment>
<evidence type="ECO:0000313" key="7">
    <source>
        <dbReference type="EMBL" id="EFC48429.1"/>
    </source>
</evidence>
<comment type="similarity">
    <text evidence="2 6">Belongs to the ARPC3 family.</text>
</comment>
<dbReference type="PIRSF" id="PIRSF016315">
    <property type="entry name" value="ARP2/3_P21-Arc"/>
    <property type="match status" value="1"/>
</dbReference>
<evidence type="ECO:0000256" key="5">
    <source>
        <dbReference type="ARBA" id="ARBA00023212"/>
    </source>
</evidence>
<dbReference type="AlphaFoldDB" id="D2V3Y2"/>
<evidence type="ECO:0000256" key="6">
    <source>
        <dbReference type="PIRNR" id="PIRNR016315"/>
    </source>
</evidence>
<dbReference type="GeneID" id="8849738"/>
<dbReference type="PANTHER" id="PTHR12391">
    <property type="entry name" value="ARP2/3 COMPLEX 21 KD SUBUNIT"/>
    <property type="match status" value="1"/>
</dbReference>
<comment type="function">
    <text evidence="6">Functions as component of the Arp2/3 complex which is involved in regulation of actin polymerization and together with an activating nucleation-promoting factor (NPF) mediates the formation of branched actin networks.</text>
</comment>
<reference evidence="7 8" key="1">
    <citation type="journal article" date="2010" name="Cell">
        <title>The genome of Naegleria gruberi illuminates early eukaryotic versatility.</title>
        <authorList>
            <person name="Fritz-Laylin L.K."/>
            <person name="Prochnik S.E."/>
            <person name="Ginger M.L."/>
            <person name="Dacks J.B."/>
            <person name="Carpenter M.L."/>
            <person name="Field M.C."/>
            <person name="Kuo A."/>
            <person name="Paredez A."/>
            <person name="Chapman J."/>
            <person name="Pham J."/>
            <person name="Shu S."/>
            <person name="Neupane R."/>
            <person name="Cipriano M."/>
            <person name="Mancuso J."/>
            <person name="Tu H."/>
            <person name="Salamov A."/>
            <person name="Lindquist E."/>
            <person name="Shapiro H."/>
            <person name="Lucas S."/>
            <person name="Grigoriev I.V."/>
            <person name="Cande W.Z."/>
            <person name="Fulton C."/>
            <person name="Rokhsar D.S."/>
            <person name="Dawson S.C."/>
        </authorList>
    </citation>
    <scope>NUCLEOTIDE SEQUENCE [LARGE SCALE GENOMIC DNA]</scope>
    <source>
        <strain evidence="7 8">NEG-M</strain>
    </source>
</reference>
<proteinExistence type="inferred from homology"/>
<dbReference type="STRING" id="5762.D2V3Y2"/>
<dbReference type="OMA" id="TPSKWWL"/>